<comment type="caution">
    <text evidence="1">The sequence shown here is derived from an EMBL/GenBank/DDBJ whole genome shotgun (WGS) entry which is preliminary data.</text>
</comment>
<dbReference type="InterPro" id="IPR027589">
    <property type="entry name" value="Choice_anch_B"/>
</dbReference>
<accession>A0ABR4P9E7</accession>
<dbReference type="Proteomes" id="UP001629113">
    <property type="component" value="Unassembled WGS sequence"/>
</dbReference>
<evidence type="ECO:0000313" key="2">
    <source>
        <dbReference type="Proteomes" id="UP001629113"/>
    </source>
</evidence>
<sequence length="579" mass="63800">MVYFTVYAGAFAMLYSAVLGKEINMLGVPSSDEYRTGAVHNRIMKVKMSQWDAELAAGEMNSALYPELGYTKCIDGFAAAIPGDFNSTFRCRNMDLYHFLSHADLGSAVEGQASSSWGWTSDDGREFVAVGQLDGTAFVEISPEGKMLYIGRLPTWDAIGARWREIRVVGNHVVIGSEAFGHGVQLFDMRKLLDLDPANPKIFAQTDLASHWGVESQGNPADPWDKLPVGRTHNIVVQTELNYAMAVGSVGGNVTTRVRTNMPCNGGIIFLNITDPTNMHSTGCAAGDFYVHDAQCLVYRGPDKRYQGREICYAYNEDTITIYDVTNKIGNTTTIIARFSYEGAEYIHQGIVLDERNQEFLIMDDEYDESRGTIGPATNKKPTTHIFDIRDLENPKYTGYFQGKYNSIDHNQYIIDGYAYQSNYGAGFNVWDIRSIPSDPSGKGVCEAGFFDIYPEDDEIPGGGAVLFRGSWSSYAYFKSGYIYVNTIERGSFILKMTGKDCPKAPVCSADNCLRALRATSTPGRLEESQVFCESFTARQRGAEDVTKGYAREACTRDIGLAPQVSSACACLPTATATP</sequence>
<gene>
    <name evidence="1" type="ORF">PVAG01_08204</name>
</gene>
<dbReference type="NCBIfam" id="TIGR04312">
    <property type="entry name" value="choice_anch_B"/>
    <property type="match status" value="1"/>
</dbReference>
<dbReference type="PANTHER" id="PTHR38787">
    <property type="entry name" value="REGULATORY P DOMAIN-CONTAINING PROTEIN"/>
    <property type="match status" value="1"/>
</dbReference>
<reference evidence="1 2" key="1">
    <citation type="submission" date="2024-06" db="EMBL/GenBank/DDBJ databases">
        <title>Complete genome of Phlyctema vagabunda strain 19-DSS-EL-015.</title>
        <authorList>
            <person name="Fiorenzani C."/>
        </authorList>
    </citation>
    <scope>NUCLEOTIDE SEQUENCE [LARGE SCALE GENOMIC DNA]</scope>
    <source>
        <strain evidence="1 2">19-DSS-EL-015</strain>
    </source>
</reference>
<proteinExistence type="predicted"/>
<dbReference type="PANTHER" id="PTHR38787:SF3">
    <property type="entry name" value="REGULATORY P DOMAIN-CONTAINING PROTEIN"/>
    <property type="match status" value="1"/>
</dbReference>
<organism evidence="1 2">
    <name type="scientific">Phlyctema vagabunda</name>
    <dbReference type="NCBI Taxonomy" id="108571"/>
    <lineage>
        <taxon>Eukaryota</taxon>
        <taxon>Fungi</taxon>
        <taxon>Dikarya</taxon>
        <taxon>Ascomycota</taxon>
        <taxon>Pezizomycotina</taxon>
        <taxon>Leotiomycetes</taxon>
        <taxon>Helotiales</taxon>
        <taxon>Dermateaceae</taxon>
        <taxon>Phlyctema</taxon>
    </lineage>
</organism>
<keyword evidence="2" id="KW-1185">Reference proteome</keyword>
<dbReference type="EMBL" id="JBFCZG010000007">
    <property type="protein sequence ID" value="KAL3419706.1"/>
    <property type="molecule type" value="Genomic_DNA"/>
</dbReference>
<protein>
    <submittedName>
        <fullName evidence="1">Uncharacterized protein</fullName>
    </submittedName>
</protein>
<name>A0ABR4P9E7_9HELO</name>
<evidence type="ECO:0000313" key="1">
    <source>
        <dbReference type="EMBL" id="KAL3419706.1"/>
    </source>
</evidence>